<proteinExistence type="inferred from homology"/>
<dbReference type="InterPro" id="IPR018187">
    <property type="entry name" value="Asp/Glu_racemase_AS_1"/>
</dbReference>
<sequence length="278" mass="29601">MNIANLAVGVFDSGMGGLTVLRALRQALPSESFIYLGDTARLPYGTKSPRTIQQYAVQMARILVERRIKALVIACNTATTAALPHLQVMLPDIPILGVVSPGALAAAAATQNERIAVIATETTIAANAYQTQIKLHRPRAEINARACSVLVALAEEGMTDNGVAEAALSHYLDAFRDEDTLLLGCTHFPVFKPLISKLMSDKVSIVDSAEATASALKTLLAQKNLLNPTAGNAQAHYLVTDSVKRFQAVGEIFLGEPLAKADIELVDTVDIVARISEA</sequence>
<comment type="caution">
    <text evidence="9">The sequence shown here is derived from an EMBL/GenBank/DDBJ whole genome shotgun (WGS) entry which is preliminary data.</text>
</comment>
<dbReference type="GO" id="GO:0008881">
    <property type="term" value="F:glutamate racemase activity"/>
    <property type="evidence" value="ECO:0007669"/>
    <property type="project" value="UniProtKB-UniRule"/>
</dbReference>
<dbReference type="PROSITE" id="PS00923">
    <property type="entry name" value="ASP_GLU_RACEMASE_1"/>
    <property type="match status" value="1"/>
</dbReference>
<feature type="binding site" evidence="8">
    <location>
        <begin position="12"/>
        <end position="13"/>
    </location>
    <ligand>
        <name>substrate</name>
    </ligand>
</feature>
<feature type="binding site" evidence="8">
    <location>
        <begin position="44"/>
        <end position="45"/>
    </location>
    <ligand>
        <name>substrate</name>
    </ligand>
</feature>
<dbReference type="NCBIfam" id="TIGR00067">
    <property type="entry name" value="glut_race"/>
    <property type="match status" value="1"/>
</dbReference>
<dbReference type="RefSeq" id="WP_058528377.1">
    <property type="nucleotide sequence ID" value="NZ_CAAAHZ010000004.1"/>
</dbReference>
<evidence type="ECO:0000256" key="2">
    <source>
        <dbReference type="ARBA" id="ARBA00013090"/>
    </source>
</evidence>
<evidence type="ECO:0000256" key="4">
    <source>
        <dbReference type="ARBA" id="ARBA00022984"/>
    </source>
</evidence>
<comment type="function">
    <text evidence="8">Provides the (R)-glutamate required for cell wall biosynthesis.</text>
</comment>
<evidence type="ECO:0000256" key="5">
    <source>
        <dbReference type="ARBA" id="ARBA00023235"/>
    </source>
</evidence>
<dbReference type="STRING" id="45068.Llon_0361"/>
<evidence type="ECO:0000313" key="10">
    <source>
        <dbReference type="Proteomes" id="UP000054997"/>
    </source>
</evidence>
<keyword evidence="10" id="KW-1185">Reference proteome</keyword>
<dbReference type="SUPFAM" id="SSF53681">
    <property type="entry name" value="Aspartate/glutamate racemase"/>
    <property type="match status" value="2"/>
</dbReference>
<dbReference type="FunFam" id="3.40.50.1860:FF:000002">
    <property type="entry name" value="Glutamate racemase"/>
    <property type="match status" value="1"/>
</dbReference>
<organism evidence="9 10">
    <name type="scientific">Legionella londiniensis</name>
    <dbReference type="NCBI Taxonomy" id="45068"/>
    <lineage>
        <taxon>Bacteria</taxon>
        <taxon>Pseudomonadati</taxon>
        <taxon>Pseudomonadota</taxon>
        <taxon>Gammaproteobacteria</taxon>
        <taxon>Legionellales</taxon>
        <taxon>Legionellaceae</taxon>
        <taxon>Legionella</taxon>
    </lineage>
</organism>
<keyword evidence="5 8" id="KW-0413">Isomerase</keyword>
<dbReference type="PANTHER" id="PTHR21198">
    <property type="entry name" value="GLUTAMATE RACEMASE"/>
    <property type="match status" value="1"/>
</dbReference>
<dbReference type="PATRIC" id="fig|45068.5.peg.382"/>
<dbReference type="GO" id="GO:0009252">
    <property type="term" value="P:peptidoglycan biosynthetic process"/>
    <property type="evidence" value="ECO:0007669"/>
    <property type="project" value="UniProtKB-UniRule"/>
</dbReference>
<dbReference type="Gene3D" id="3.40.50.1860">
    <property type="match status" value="2"/>
</dbReference>
<keyword evidence="4 8" id="KW-0573">Peptidoglycan synthesis</keyword>
<dbReference type="EC" id="5.1.1.3" evidence="2 8"/>
<feature type="binding site" evidence="8">
    <location>
        <begin position="76"/>
        <end position="77"/>
    </location>
    <ligand>
        <name>substrate</name>
    </ligand>
</feature>
<comment type="catalytic activity">
    <reaction evidence="1 8">
        <text>L-glutamate = D-glutamate</text>
        <dbReference type="Rhea" id="RHEA:12813"/>
        <dbReference type="ChEBI" id="CHEBI:29985"/>
        <dbReference type="ChEBI" id="CHEBI:29986"/>
        <dbReference type="EC" id="5.1.1.3"/>
    </reaction>
</comment>
<protein>
    <recommendedName>
        <fullName evidence="7 8">Glutamate racemase</fullName>
        <ecNumber evidence="2 8">5.1.1.3</ecNumber>
    </recommendedName>
</protein>
<dbReference type="PANTHER" id="PTHR21198:SF2">
    <property type="entry name" value="GLUTAMATE RACEMASE"/>
    <property type="match status" value="1"/>
</dbReference>
<gene>
    <name evidence="8 9" type="primary">murI</name>
    <name evidence="9" type="ORF">Llon_0361</name>
</gene>
<feature type="active site" description="Proton donor/acceptor" evidence="8">
    <location>
        <position position="185"/>
    </location>
</feature>
<evidence type="ECO:0000256" key="3">
    <source>
        <dbReference type="ARBA" id="ARBA00022960"/>
    </source>
</evidence>
<evidence type="ECO:0000313" key="9">
    <source>
        <dbReference type="EMBL" id="KTD22971.1"/>
    </source>
</evidence>
<dbReference type="AlphaFoldDB" id="A0A0W0VS82"/>
<dbReference type="EMBL" id="LNYK01000003">
    <property type="protein sequence ID" value="KTD22971.1"/>
    <property type="molecule type" value="Genomic_DNA"/>
</dbReference>
<reference evidence="9 10" key="1">
    <citation type="submission" date="2015-11" db="EMBL/GenBank/DDBJ databases">
        <title>Genomic analysis of 38 Legionella species identifies large and diverse effector repertoires.</title>
        <authorList>
            <person name="Burstein D."/>
            <person name="Amaro F."/>
            <person name="Zusman T."/>
            <person name="Lifshitz Z."/>
            <person name="Cohen O."/>
            <person name="Gilbert J.A."/>
            <person name="Pupko T."/>
            <person name="Shuman H.A."/>
            <person name="Segal G."/>
        </authorList>
    </citation>
    <scope>NUCLEOTIDE SEQUENCE [LARGE SCALE GENOMIC DNA]</scope>
    <source>
        <strain evidence="9 10">ATCC 49505</strain>
    </source>
</reference>
<dbReference type="InterPro" id="IPR004391">
    <property type="entry name" value="Glu_race"/>
</dbReference>
<evidence type="ECO:0000256" key="6">
    <source>
        <dbReference type="ARBA" id="ARBA00023316"/>
    </source>
</evidence>
<comment type="pathway">
    <text evidence="8">Cell wall biogenesis; peptidoglycan biosynthesis.</text>
</comment>
<dbReference type="HAMAP" id="MF_00258">
    <property type="entry name" value="Glu_racemase"/>
    <property type="match status" value="1"/>
</dbReference>
<accession>A0A0W0VS82</accession>
<feature type="binding site" evidence="8">
    <location>
        <begin position="186"/>
        <end position="187"/>
    </location>
    <ligand>
        <name>substrate</name>
    </ligand>
</feature>
<name>A0A0W0VS82_9GAMM</name>
<keyword evidence="3 8" id="KW-0133">Cell shape</keyword>
<dbReference type="InterPro" id="IPR001920">
    <property type="entry name" value="Asp/Glu_race"/>
</dbReference>
<dbReference type="InterPro" id="IPR015942">
    <property type="entry name" value="Asp/Glu/hydantoin_racemase"/>
</dbReference>
<keyword evidence="6 8" id="KW-0961">Cell wall biogenesis/degradation</keyword>
<dbReference type="Proteomes" id="UP000054997">
    <property type="component" value="Unassembled WGS sequence"/>
</dbReference>
<dbReference type="UniPathway" id="UPA00219"/>
<dbReference type="GO" id="GO:0071555">
    <property type="term" value="P:cell wall organization"/>
    <property type="evidence" value="ECO:0007669"/>
    <property type="project" value="UniProtKB-KW"/>
</dbReference>
<dbReference type="GO" id="GO:0008360">
    <property type="term" value="P:regulation of cell shape"/>
    <property type="evidence" value="ECO:0007669"/>
    <property type="project" value="UniProtKB-KW"/>
</dbReference>
<comment type="similarity">
    <text evidence="8">Belongs to the aspartate/glutamate racemases family.</text>
</comment>
<dbReference type="Pfam" id="PF01177">
    <property type="entry name" value="Asp_Glu_race"/>
    <property type="match status" value="1"/>
</dbReference>
<evidence type="ECO:0000256" key="1">
    <source>
        <dbReference type="ARBA" id="ARBA00001602"/>
    </source>
</evidence>
<evidence type="ECO:0000256" key="7">
    <source>
        <dbReference type="ARBA" id="ARBA00070053"/>
    </source>
</evidence>
<feature type="active site" description="Proton donor/acceptor" evidence="8">
    <location>
        <position position="75"/>
    </location>
</feature>
<evidence type="ECO:0000256" key="8">
    <source>
        <dbReference type="HAMAP-Rule" id="MF_00258"/>
    </source>
</evidence>
<dbReference type="OrthoDB" id="9801055at2"/>